<accession>A0ABC8TBZ5</accession>
<organism evidence="3 4">
    <name type="scientific">Ilex paraguariensis</name>
    <name type="common">yerba mate</name>
    <dbReference type="NCBI Taxonomy" id="185542"/>
    <lineage>
        <taxon>Eukaryota</taxon>
        <taxon>Viridiplantae</taxon>
        <taxon>Streptophyta</taxon>
        <taxon>Embryophyta</taxon>
        <taxon>Tracheophyta</taxon>
        <taxon>Spermatophyta</taxon>
        <taxon>Magnoliopsida</taxon>
        <taxon>eudicotyledons</taxon>
        <taxon>Gunneridae</taxon>
        <taxon>Pentapetalae</taxon>
        <taxon>asterids</taxon>
        <taxon>campanulids</taxon>
        <taxon>Aquifoliales</taxon>
        <taxon>Aquifoliaceae</taxon>
        <taxon>Ilex</taxon>
    </lineage>
</organism>
<dbReference type="InterPro" id="IPR002347">
    <property type="entry name" value="SDR_fam"/>
</dbReference>
<keyword evidence="2" id="KW-0560">Oxidoreductase</keyword>
<gene>
    <name evidence="3" type="ORF">ILEXP_LOCUS36187</name>
</gene>
<dbReference type="InterPro" id="IPR036291">
    <property type="entry name" value="NAD(P)-bd_dom_sf"/>
</dbReference>
<dbReference type="GO" id="GO:0016491">
    <property type="term" value="F:oxidoreductase activity"/>
    <property type="evidence" value="ECO:0007669"/>
    <property type="project" value="UniProtKB-KW"/>
</dbReference>
<evidence type="ECO:0000313" key="3">
    <source>
        <dbReference type="EMBL" id="CAK9166940.1"/>
    </source>
</evidence>
<dbReference type="EMBL" id="CAUOFW020004724">
    <property type="protein sequence ID" value="CAK9166940.1"/>
    <property type="molecule type" value="Genomic_DNA"/>
</dbReference>
<evidence type="ECO:0000256" key="2">
    <source>
        <dbReference type="ARBA" id="ARBA00023002"/>
    </source>
</evidence>
<keyword evidence="4" id="KW-1185">Reference proteome</keyword>
<evidence type="ECO:0000313" key="4">
    <source>
        <dbReference type="Proteomes" id="UP001642360"/>
    </source>
</evidence>
<protein>
    <submittedName>
        <fullName evidence="3">Uncharacterized protein</fullName>
    </submittedName>
</protein>
<dbReference type="PRINTS" id="PR00081">
    <property type="entry name" value="GDHRDH"/>
</dbReference>
<dbReference type="PANTHER" id="PTHR44169">
    <property type="entry name" value="NADPH-DEPENDENT 1-ACYLDIHYDROXYACETONE PHOSPHATE REDUCTASE"/>
    <property type="match status" value="1"/>
</dbReference>
<comment type="caution">
    <text evidence="3">The sequence shown here is derived from an EMBL/GenBank/DDBJ whole genome shotgun (WGS) entry which is preliminary data.</text>
</comment>
<dbReference type="AlphaFoldDB" id="A0ABC8TBZ5"/>
<dbReference type="SUPFAM" id="SSF51735">
    <property type="entry name" value="NAD(P)-binding Rossmann-fold domains"/>
    <property type="match status" value="1"/>
</dbReference>
<reference evidence="3 4" key="1">
    <citation type="submission" date="2024-02" db="EMBL/GenBank/DDBJ databases">
        <authorList>
            <person name="Vignale AGUSTIN F."/>
            <person name="Sosa J E."/>
            <person name="Modenutti C."/>
        </authorList>
    </citation>
    <scope>NUCLEOTIDE SEQUENCE [LARGE SCALE GENOMIC DNA]</scope>
</reference>
<dbReference type="PANTHER" id="PTHR44169:SF6">
    <property type="entry name" value="NADPH-DEPENDENT 1-ACYLDIHYDROXYACETONE PHOSPHATE REDUCTASE"/>
    <property type="match status" value="1"/>
</dbReference>
<name>A0ABC8TBZ5_9AQUA</name>
<comment type="similarity">
    <text evidence="1">Belongs to the short-chain dehydrogenases/reductases (SDR) family.</text>
</comment>
<dbReference type="Proteomes" id="UP001642360">
    <property type="component" value="Unassembled WGS sequence"/>
</dbReference>
<dbReference type="Gene3D" id="3.40.50.720">
    <property type="entry name" value="NAD(P)-binding Rossmann-like Domain"/>
    <property type="match status" value="1"/>
</dbReference>
<evidence type="ECO:0000256" key="1">
    <source>
        <dbReference type="ARBA" id="ARBA00006484"/>
    </source>
</evidence>
<sequence>MELSDQQVVLITGCSTGGIGHSLARAFADKNCLVVTTARSLNALADLDNDPRFFLQQLDVLSAQSVHNVLANVLEKFGRIDIVVNNAGVQCIGPLAEIPLSALEHTFNTNVYGMILDHIPYVQIFW</sequence>
<dbReference type="Pfam" id="PF00106">
    <property type="entry name" value="adh_short"/>
    <property type="match status" value="1"/>
</dbReference>
<proteinExistence type="inferred from homology"/>